<feature type="coiled-coil region" evidence="16">
    <location>
        <begin position="645"/>
        <end position="686"/>
    </location>
</feature>
<dbReference type="SMART" id="SM00388">
    <property type="entry name" value="HisKA"/>
    <property type="match status" value="1"/>
</dbReference>
<evidence type="ECO:0000256" key="3">
    <source>
        <dbReference type="ARBA" id="ARBA00004314"/>
    </source>
</evidence>
<dbReference type="CDD" id="cd00082">
    <property type="entry name" value="HisKA"/>
    <property type="match status" value="1"/>
</dbReference>
<dbReference type="STRING" id="1818881.A3196_11395"/>
<dbReference type="GO" id="GO:0000155">
    <property type="term" value="F:phosphorelay sensor kinase activity"/>
    <property type="evidence" value="ECO:0007669"/>
    <property type="project" value="InterPro"/>
</dbReference>
<evidence type="ECO:0000256" key="11">
    <source>
        <dbReference type="ARBA" id="ARBA00022777"/>
    </source>
</evidence>
<dbReference type="Gene3D" id="1.20.1730.10">
    <property type="entry name" value="Sodium/glucose cotransporter"/>
    <property type="match status" value="1"/>
</dbReference>
<feature type="transmembrane region" description="Helical" evidence="17">
    <location>
        <begin position="289"/>
        <end position="315"/>
    </location>
</feature>
<dbReference type="FunFam" id="1.10.287.130:FF:000001">
    <property type="entry name" value="Two-component sensor histidine kinase"/>
    <property type="match status" value="1"/>
</dbReference>
<feature type="transmembrane region" description="Helical" evidence="17">
    <location>
        <begin position="114"/>
        <end position="140"/>
    </location>
</feature>
<dbReference type="InterPro" id="IPR001734">
    <property type="entry name" value="Na/solute_symporter"/>
</dbReference>
<dbReference type="EC" id="2.7.13.3" evidence="5"/>
<dbReference type="Gene3D" id="1.10.287.130">
    <property type="match status" value="1"/>
</dbReference>
<keyword evidence="16" id="KW-0175">Coiled coil</keyword>
<keyword evidence="11 19" id="KW-0418">Kinase</keyword>
<feature type="transmembrane region" description="Helical" evidence="17">
    <location>
        <begin position="385"/>
        <end position="406"/>
    </location>
</feature>
<dbReference type="Pfam" id="PF02518">
    <property type="entry name" value="HATPase_c"/>
    <property type="match status" value="1"/>
</dbReference>
<evidence type="ECO:0000313" key="19">
    <source>
        <dbReference type="EMBL" id="ODB97312.1"/>
    </source>
</evidence>
<comment type="caution">
    <text evidence="19">The sequence shown here is derived from an EMBL/GenBank/DDBJ whole genome shotgun (WGS) entry which is preliminary data.</text>
</comment>
<feature type="transmembrane region" description="Helical" evidence="17">
    <location>
        <begin position="412"/>
        <end position="439"/>
    </location>
</feature>
<dbReference type="PRINTS" id="PR00344">
    <property type="entry name" value="BCTRLSENSOR"/>
</dbReference>
<dbReference type="InterPro" id="IPR038377">
    <property type="entry name" value="Na/Glc_symporter_sf"/>
</dbReference>
<protein>
    <recommendedName>
        <fullName evidence="5">histidine kinase</fullName>
        <ecNumber evidence="5">2.7.13.3</ecNumber>
    </recommendedName>
</protein>
<dbReference type="FunFam" id="3.30.565.10:FF:000023">
    <property type="entry name" value="PAS domain-containing sensor histidine kinase"/>
    <property type="match status" value="1"/>
</dbReference>
<evidence type="ECO:0000256" key="9">
    <source>
        <dbReference type="ARBA" id="ARBA00022692"/>
    </source>
</evidence>
<feature type="transmembrane region" description="Helical" evidence="17">
    <location>
        <begin position="6"/>
        <end position="27"/>
    </location>
</feature>
<dbReference type="EMBL" id="LVJZ01000003">
    <property type="protein sequence ID" value="ODB97312.1"/>
    <property type="molecule type" value="Genomic_DNA"/>
</dbReference>
<evidence type="ECO:0000256" key="16">
    <source>
        <dbReference type="SAM" id="Coils"/>
    </source>
</evidence>
<evidence type="ECO:0000313" key="20">
    <source>
        <dbReference type="Proteomes" id="UP000094849"/>
    </source>
</evidence>
<feature type="transmembrane region" description="Helical" evidence="17">
    <location>
        <begin position="250"/>
        <end position="268"/>
    </location>
</feature>
<dbReference type="InterPro" id="IPR050736">
    <property type="entry name" value="Sensor_HK_Regulatory"/>
</dbReference>
<evidence type="ECO:0000256" key="8">
    <source>
        <dbReference type="ARBA" id="ARBA00022679"/>
    </source>
</evidence>
<evidence type="ECO:0000256" key="13">
    <source>
        <dbReference type="ARBA" id="ARBA00022989"/>
    </source>
</evidence>
<dbReference type="PANTHER" id="PTHR43711:SF30">
    <property type="entry name" value="HISTIDINE KINASE"/>
    <property type="match status" value="1"/>
</dbReference>
<feature type="transmembrane region" description="Helical" evidence="17">
    <location>
        <begin position="39"/>
        <end position="56"/>
    </location>
</feature>
<comment type="catalytic activity">
    <reaction evidence="1">
        <text>ATP + protein L-histidine = ADP + protein N-phospho-L-histidine.</text>
        <dbReference type="EC" id="2.7.13.3"/>
    </reaction>
</comment>
<dbReference type="AlphaFoldDB" id="A0A1E2URW5"/>
<comment type="subcellular location">
    <subcellularLocation>
        <location evidence="2">Cell membrane</location>
    </subcellularLocation>
    <subcellularLocation>
        <location evidence="3">Membrane raft</location>
        <topology evidence="3">Multi-pass membrane protein</topology>
    </subcellularLocation>
</comment>
<dbReference type="SUPFAM" id="SSF55874">
    <property type="entry name" value="ATPase domain of HSP90 chaperone/DNA topoisomerase II/histidine kinase"/>
    <property type="match status" value="1"/>
</dbReference>
<keyword evidence="13 17" id="KW-1133">Transmembrane helix</keyword>
<keyword evidence="10" id="KW-0547">Nucleotide-binding</keyword>
<dbReference type="CDD" id="cd16922">
    <property type="entry name" value="HATPase_EvgS-ArcB-TorS-like"/>
    <property type="match status" value="1"/>
</dbReference>
<keyword evidence="9 17" id="KW-0812">Transmembrane</keyword>
<comment type="similarity">
    <text evidence="4">Belongs to the sodium:solute symporter (SSF) (TC 2.A.21) family.</text>
</comment>
<dbReference type="CDD" id="cd10322">
    <property type="entry name" value="SLC5sbd"/>
    <property type="match status" value="1"/>
</dbReference>
<dbReference type="InterPro" id="IPR036097">
    <property type="entry name" value="HisK_dim/P_sf"/>
</dbReference>
<keyword evidence="14" id="KW-0902">Two-component regulatory system</keyword>
<evidence type="ECO:0000256" key="7">
    <source>
        <dbReference type="ARBA" id="ARBA00022553"/>
    </source>
</evidence>
<dbReference type="Proteomes" id="UP000094849">
    <property type="component" value="Unassembled WGS sequence"/>
</dbReference>
<dbReference type="InterPro" id="IPR036890">
    <property type="entry name" value="HATPase_C_sf"/>
</dbReference>
<organism evidence="19 20">
    <name type="scientific">Candidatus Thiodiazotropha endoloripes</name>
    <dbReference type="NCBI Taxonomy" id="1818881"/>
    <lineage>
        <taxon>Bacteria</taxon>
        <taxon>Pseudomonadati</taxon>
        <taxon>Pseudomonadota</taxon>
        <taxon>Gammaproteobacteria</taxon>
        <taxon>Chromatiales</taxon>
        <taxon>Sedimenticolaceae</taxon>
        <taxon>Candidatus Thiodiazotropha</taxon>
    </lineage>
</organism>
<evidence type="ECO:0000256" key="1">
    <source>
        <dbReference type="ARBA" id="ARBA00000085"/>
    </source>
</evidence>
<name>A0A1E2URW5_9GAMM</name>
<evidence type="ECO:0000256" key="6">
    <source>
        <dbReference type="ARBA" id="ARBA00022475"/>
    </source>
</evidence>
<evidence type="ECO:0000256" key="12">
    <source>
        <dbReference type="ARBA" id="ARBA00022840"/>
    </source>
</evidence>
<dbReference type="PROSITE" id="PS50109">
    <property type="entry name" value="HIS_KIN"/>
    <property type="match status" value="1"/>
</dbReference>
<sequence>MLSGWLMLLIAFAYLGLLFAIAFYADMRSDAGRSIISNPYIYTLSIAVYCTAWTFYGSVGRAAGSGVGFLPIYLGPTLMACLWWFVLRKIVRISKVHRITSIADFIGSRYGKSALVGGVVTVIAVVGIMPYISLQLKAIAVSSNVLLTYPQIADNAATRAFYADTALYVALALAAFTILFGTRHIDTTERHEGMVAAIAFESLIKLIAFLAVGLFVVFVLFSGPGDLFAKAAAVPEVARLFSFDAMPGSYASWLSLTFLAMMAIMFLPRQFQVLVVENVNETHIRKASWLFPLYLLLINLFVLPIAIAGLILFPQGSIDPDTFVLTLPMTESAEFLALFAFIGGLSAATGMVIVATIAISTMVCNDLVIPFLLRMRLLHREDMSGLLLAIRRGAIIAILLLGYLYFQLIGESYALVTIGLVSFAAAAQFAPPILIGIYWKGASRLGAVAGLLGGFLVWAYTLVIPGFALSGWLPQTFLEEGLFGWSWLRPYQLLGLDLFDPITHAVFWSMLVNVGLLVGVSLFANQSAIERIQATLFVDVFRQGSQTRDSRIWESTSSVSEIREILARFIGVEQAAKAFQEFALVEGQSLKDEAPAESGLVEYAERQLAGAIGAASARVMMGTVVKGEELSIEGVMKILDETSQVLEYSRQLEQKSQELEAATGKLKAANERLKELDRLKDDFVSTVSHELRTPLTSIRAFSEILRDSPEMPTTQRQEFLDIIVKENERLTRLINEVLDLAKIESESVEWEMQSTDLREAIEEALVATQQLVAESGTVLYKDMTNQAVQVTVDKDRLIQVVINLISNAVKFCDGDRGRIWVRVYARNGMANVEVSDNGCGIAPAEQERIFEKFHQVSDVQEGKPRGSGLGLPICRKIVEHHGGRIWVESELDKGSVFKFVLPMEANA</sequence>
<keyword evidence="15 17" id="KW-0472">Membrane</keyword>
<evidence type="ECO:0000256" key="4">
    <source>
        <dbReference type="ARBA" id="ARBA00006434"/>
    </source>
</evidence>
<dbReference type="GO" id="GO:0022857">
    <property type="term" value="F:transmembrane transporter activity"/>
    <property type="evidence" value="ECO:0007669"/>
    <property type="project" value="InterPro"/>
</dbReference>
<dbReference type="GO" id="GO:0045121">
    <property type="term" value="C:membrane raft"/>
    <property type="evidence" value="ECO:0007669"/>
    <property type="project" value="UniProtKB-SubCell"/>
</dbReference>
<dbReference type="GO" id="GO:0005886">
    <property type="term" value="C:plasma membrane"/>
    <property type="evidence" value="ECO:0007669"/>
    <property type="project" value="UniProtKB-SubCell"/>
</dbReference>
<feature type="transmembrane region" description="Helical" evidence="17">
    <location>
        <begin position="505"/>
        <end position="524"/>
    </location>
</feature>
<evidence type="ECO:0000259" key="18">
    <source>
        <dbReference type="PROSITE" id="PS50109"/>
    </source>
</evidence>
<dbReference type="Gene3D" id="3.30.565.10">
    <property type="entry name" value="Histidine kinase-like ATPase, C-terminal domain"/>
    <property type="match status" value="1"/>
</dbReference>
<dbReference type="InterPro" id="IPR003594">
    <property type="entry name" value="HATPase_dom"/>
</dbReference>
<keyword evidence="7" id="KW-0597">Phosphoprotein</keyword>
<feature type="domain" description="Histidine kinase" evidence="18">
    <location>
        <begin position="686"/>
        <end position="905"/>
    </location>
</feature>
<gene>
    <name evidence="19" type="ORF">A3196_11395</name>
</gene>
<feature type="transmembrane region" description="Helical" evidence="17">
    <location>
        <begin position="68"/>
        <end position="87"/>
    </location>
</feature>
<keyword evidence="6" id="KW-1003">Cell membrane</keyword>
<evidence type="ECO:0000256" key="17">
    <source>
        <dbReference type="SAM" id="Phobius"/>
    </source>
</evidence>
<evidence type="ECO:0000256" key="14">
    <source>
        <dbReference type="ARBA" id="ARBA00023012"/>
    </source>
</evidence>
<feature type="transmembrane region" description="Helical" evidence="17">
    <location>
        <begin position="160"/>
        <end position="182"/>
    </location>
</feature>
<evidence type="ECO:0000256" key="10">
    <source>
        <dbReference type="ARBA" id="ARBA00022741"/>
    </source>
</evidence>
<dbReference type="PROSITE" id="PS50283">
    <property type="entry name" value="NA_SOLUT_SYMP_3"/>
    <property type="match status" value="1"/>
</dbReference>
<dbReference type="InterPro" id="IPR003661">
    <property type="entry name" value="HisK_dim/P_dom"/>
</dbReference>
<accession>A0A1E2URW5</accession>
<dbReference type="PANTHER" id="PTHR43711">
    <property type="entry name" value="TWO-COMPONENT HISTIDINE KINASE"/>
    <property type="match status" value="1"/>
</dbReference>
<dbReference type="SUPFAM" id="SSF47384">
    <property type="entry name" value="Homodimeric domain of signal transducing histidine kinase"/>
    <property type="match status" value="1"/>
</dbReference>
<dbReference type="SMART" id="SM00387">
    <property type="entry name" value="HATPase_c"/>
    <property type="match status" value="1"/>
</dbReference>
<evidence type="ECO:0000256" key="15">
    <source>
        <dbReference type="ARBA" id="ARBA00023136"/>
    </source>
</evidence>
<feature type="transmembrane region" description="Helical" evidence="17">
    <location>
        <begin position="335"/>
        <end position="364"/>
    </location>
</feature>
<feature type="transmembrane region" description="Helical" evidence="17">
    <location>
        <begin position="451"/>
        <end position="473"/>
    </location>
</feature>
<keyword evidence="20" id="KW-1185">Reference proteome</keyword>
<evidence type="ECO:0000256" key="2">
    <source>
        <dbReference type="ARBA" id="ARBA00004236"/>
    </source>
</evidence>
<reference evidence="19 20" key="1">
    <citation type="submission" date="2016-03" db="EMBL/GenBank/DDBJ databases">
        <title>Chemosynthetic sulphur-oxidizing symbionts of marine invertebrate animals are capable of nitrogen fixation.</title>
        <authorList>
            <person name="Petersen J.M."/>
            <person name="Kemper A."/>
            <person name="Gruber-Vodicka H."/>
            <person name="Cardini U."/>
            <person name="Geest Mvander."/>
            <person name="Kleiner M."/>
            <person name="Bulgheresi S."/>
            <person name="Fussmann M."/>
            <person name="Herbold C."/>
            <person name="Seah B.K.B."/>
            <person name="Antony C.Paul."/>
            <person name="Liu D."/>
            <person name="Belitz A."/>
            <person name="Weber M."/>
        </authorList>
    </citation>
    <scope>NUCLEOTIDE SEQUENCE [LARGE SCALE GENOMIC DNA]</scope>
    <source>
        <strain evidence="19">G_D</strain>
    </source>
</reference>
<dbReference type="Pfam" id="PF00512">
    <property type="entry name" value="HisKA"/>
    <property type="match status" value="1"/>
</dbReference>
<feature type="transmembrane region" description="Helical" evidence="17">
    <location>
        <begin position="194"/>
        <end position="221"/>
    </location>
</feature>
<dbReference type="InterPro" id="IPR005467">
    <property type="entry name" value="His_kinase_dom"/>
</dbReference>
<keyword evidence="8" id="KW-0808">Transferase</keyword>
<dbReference type="GO" id="GO:0005524">
    <property type="term" value="F:ATP binding"/>
    <property type="evidence" value="ECO:0007669"/>
    <property type="project" value="UniProtKB-KW"/>
</dbReference>
<keyword evidence="12" id="KW-0067">ATP-binding</keyword>
<proteinExistence type="inferred from homology"/>
<evidence type="ECO:0000256" key="5">
    <source>
        <dbReference type="ARBA" id="ARBA00012438"/>
    </source>
</evidence>
<dbReference type="InterPro" id="IPR004358">
    <property type="entry name" value="Sig_transdc_His_kin-like_C"/>
</dbReference>